<organism evidence="2 3">
    <name type="scientific">Paraburkholderia susongensis</name>
    <dbReference type="NCBI Taxonomy" id="1515439"/>
    <lineage>
        <taxon>Bacteria</taxon>
        <taxon>Pseudomonadati</taxon>
        <taxon>Pseudomonadota</taxon>
        <taxon>Betaproteobacteria</taxon>
        <taxon>Burkholderiales</taxon>
        <taxon>Burkholderiaceae</taxon>
        <taxon>Paraburkholderia</taxon>
    </lineage>
</organism>
<keyword evidence="1" id="KW-0732">Signal</keyword>
<evidence type="ECO:0000313" key="3">
    <source>
        <dbReference type="Proteomes" id="UP000193228"/>
    </source>
</evidence>
<proteinExistence type="predicted"/>
<dbReference type="PROSITE" id="PS51318">
    <property type="entry name" value="TAT"/>
    <property type="match status" value="1"/>
</dbReference>
<feature type="chain" id="PRO_5013367316" description="Histidine phosphatase family protein" evidence="1">
    <location>
        <begin position="31"/>
        <end position="240"/>
    </location>
</feature>
<evidence type="ECO:0000313" key="2">
    <source>
        <dbReference type="EMBL" id="SMG38241.1"/>
    </source>
</evidence>
<dbReference type="EMBL" id="FXAT01000003">
    <property type="protein sequence ID" value="SMG38241.1"/>
    <property type="molecule type" value="Genomic_DNA"/>
</dbReference>
<protein>
    <recommendedName>
        <fullName evidence="4">Histidine phosphatase family protein</fullName>
    </recommendedName>
</protein>
<dbReference type="InterPro" id="IPR006311">
    <property type="entry name" value="TAT_signal"/>
</dbReference>
<accession>A0A1X7KCI7</accession>
<dbReference type="AlphaFoldDB" id="A0A1X7KCI7"/>
<feature type="signal peptide" evidence="1">
    <location>
        <begin position="1"/>
        <end position="30"/>
    </location>
</feature>
<dbReference type="STRING" id="1515439.SAMN06265784_103559"/>
<dbReference type="Proteomes" id="UP000193228">
    <property type="component" value="Unassembled WGS sequence"/>
</dbReference>
<sequence length="240" mass="25440">MNGLRGFLHGVAFSIGALCAGALASPAAHAATATPATATTARADENIETLVFVRHGEKPTQGYGQLDCQGLNRALALPAVIAAKFGKPDAIYAPDPGQQKKDSGHSYYYVRPLATIEPTAIQFQMPVQTPYGFAQIDQLGSTLVDPANRGKLIVIAWEHKLIEKLSRQMLSAHGGNAADVPKWRSEDFDSIYIVRLDWQSGTPRASFKHDREGLDGRATDCPCAALPGAAASGISANAAD</sequence>
<keyword evidence="3" id="KW-1185">Reference proteome</keyword>
<name>A0A1X7KCI7_9BURK</name>
<evidence type="ECO:0008006" key="4">
    <source>
        <dbReference type="Google" id="ProtNLM"/>
    </source>
</evidence>
<evidence type="ECO:0000256" key="1">
    <source>
        <dbReference type="SAM" id="SignalP"/>
    </source>
</evidence>
<dbReference type="OrthoDB" id="7001291at2"/>
<reference evidence="3" key="1">
    <citation type="submission" date="2017-04" db="EMBL/GenBank/DDBJ databases">
        <authorList>
            <person name="Varghese N."/>
            <person name="Submissions S."/>
        </authorList>
    </citation>
    <scope>NUCLEOTIDE SEQUENCE [LARGE SCALE GENOMIC DNA]</scope>
    <source>
        <strain evidence="3">LMG 29540</strain>
    </source>
</reference>
<gene>
    <name evidence="2" type="ORF">SAMN06265784_103559</name>
</gene>
<dbReference type="RefSeq" id="WP_085483092.1">
    <property type="nucleotide sequence ID" value="NZ_FXAT01000003.1"/>
</dbReference>